<dbReference type="AlphaFoldDB" id="A0A9D5A975"/>
<gene>
    <name evidence="2" type="ORF">KIW84_063121</name>
</gene>
<sequence>MAAINEIKKPKVHLAVFSTDKRVITGIQNLAEGFNHEVSFFSSIPQNHTDFLGFQFIVMDGFMAEFDRYEFVKSVTKEANLPVVVLCDPTVKGYELRNVNALRNGAISYWLLPVGPDDYMQIEPIRKGKASGSTTIRRRRVCNKEEEEEVCKRDEDRKKRVKKDSPSPGLHIIKGVDGRKDTTITYVNTP</sequence>
<evidence type="ECO:0000313" key="2">
    <source>
        <dbReference type="EMBL" id="KAI5397175.1"/>
    </source>
</evidence>
<dbReference type="Proteomes" id="UP001058974">
    <property type="component" value="Chromosome 6"/>
</dbReference>
<proteinExistence type="predicted"/>
<protein>
    <submittedName>
        <fullName evidence="2">Uncharacterized protein</fullName>
    </submittedName>
</protein>
<evidence type="ECO:0000256" key="1">
    <source>
        <dbReference type="SAM" id="MobiDB-lite"/>
    </source>
</evidence>
<organism evidence="2 3">
    <name type="scientific">Pisum sativum</name>
    <name type="common">Garden pea</name>
    <name type="synonym">Lathyrus oleraceus</name>
    <dbReference type="NCBI Taxonomy" id="3888"/>
    <lineage>
        <taxon>Eukaryota</taxon>
        <taxon>Viridiplantae</taxon>
        <taxon>Streptophyta</taxon>
        <taxon>Embryophyta</taxon>
        <taxon>Tracheophyta</taxon>
        <taxon>Spermatophyta</taxon>
        <taxon>Magnoliopsida</taxon>
        <taxon>eudicotyledons</taxon>
        <taxon>Gunneridae</taxon>
        <taxon>Pentapetalae</taxon>
        <taxon>rosids</taxon>
        <taxon>fabids</taxon>
        <taxon>Fabales</taxon>
        <taxon>Fabaceae</taxon>
        <taxon>Papilionoideae</taxon>
        <taxon>50 kb inversion clade</taxon>
        <taxon>NPAAA clade</taxon>
        <taxon>Hologalegina</taxon>
        <taxon>IRL clade</taxon>
        <taxon>Fabeae</taxon>
        <taxon>Lathyrus</taxon>
    </lineage>
</organism>
<dbReference type="SUPFAM" id="SSF52172">
    <property type="entry name" value="CheY-like"/>
    <property type="match status" value="1"/>
</dbReference>
<dbReference type="EMBL" id="JAMSHJ010000006">
    <property type="protein sequence ID" value="KAI5397175.1"/>
    <property type="molecule type" value="Genomic_DNA"/>
</dbReference>
<feature type="region of interest" description="Disordered" evidence="1">
    <location>
        <begin position="147"/>
        <end position="176"/>
    </location>
</feature>
<evidence type="ECO:0000313" key="3">
    <source>
        <dbReference type="Proteomes" id="UP001058974"/>
    </source>
</evidence>
<dbReference type="OrthoDB" id="10364728at2759"/>
<dbReference type="Gramene" id="Psat06G0312100-T2">
    <property type="protein sequence ID" value="KAI5397175.1"/>
    <property type="gene ID" value="KIW84_063121"/>
</dbReference>
<name>A0A9D5A975_PEA</name>
<reference evidence="2 3" key="1">
    <citation type="journal article" date="2022" name="Nat. Genet.">
        <title>Improved pea reference genome and pan-genome highlight genomic features and evolutionary characteristics.</title>
        <authorList>
            <person name="Yang T."/>
            <person name="Liu R."/>
            <person name="Luo Y."/>
            <person name="Hu S."/>
            <person name="Wang D."/>
            <person name="Wang C."/>
            <person name="Pandey M.K."/>
            <person name="Ge S."/>
            <person name="Xu Q."/>
            <person name="Li N."/>
            <person name="Li G."/>
            <person name="Huang Y."/>
            <person name="Saxena R.K."/>
            <person name="Ji Y."/>
            <person name="Li M."/>
            <person name="Yan X."/>
            <person name="He Y."/>
            <person name="Liu Y."/>
            <person name="Wang X."/>
            <person name="Xiang C."/>
            <person name="Varshney R.K."/>
            <person name="Ding H."/>
            <person name="Gao S."/>
            <person name="Zong X."/>
        </authorList>
    </citation>
    <scope>NUCLEOTIDE SEQUENCE [LARGE SCALE GENOMIC DNA]</scope>
    <source>
        <strain evidence="2 3">cv. Zhongwan 6</strain>
    </source>
</reference>
<keyword evidence="3" id="KW-1185">Reference proteome</keyword>
<dbReference type="Gramene" id="PSAT_LOCUS26625_t1">
    <property type="protein sequence ID" value="CAL5207881.1"/>
    <property type="gene ID" value="PSAT_LOCUS26625"/>
</dbReference>
<accession>A0A9D5A975</accession>
<dbReference type="Gramene" id="Psat6g099160.1">
    <property type="protein sequence ID" value="Psat6g099160.1.cds"/>
    <property type="gene ID" value="Psat6g099160"/>
</dbReference>
<comment type="caution">
    <text evidence="2">The sequence shown here is derived from an EMBL/GenBank/DDBJ whole genome shotgun (WGS) entry which is preliminary data.</text>
</comment>
<dbReference type="InterPro" id="IPR011006">
    <property type="entry name" value="CheY-like_superfamily"/>
</dbReference>